<protein>
    <submittedName>
        <fullName evidence="2">Uncharacterized protein</fullName>
    </submittedName>
</protein>
<dbReference type="EMBL" id="JAGEUA010000006">
    <property type="protein sequence ID" value="KAL0973462.1"/>
    <property type="molecule type" value="Genomic_DNA"/>
</dbReference>
<feature type="region of interest" description="Disordered" evidence="1">
    <location>
        <begin position="418"/>
        <end position="447"/>
    </location>
</feature>
<dbReference type="AlphaFoldDB" id="A0ABD0X502"/>
<reference evidence="2 3" key="1">
    <citation type="submission" date="2024-06" db="EMBL/GenBank/DDBJ databases">
        <authorList>
            <person name="Pan Q."/>
            <person name="Wen M."/>
            <person name="Jouanno E."/>
            <person name="Zahm M."/>
            <person name="Klopp C."/>
            <person name="Cabau C."/>
            <person name="Louis A."/>
            <person name="Berthelot C."/>
            <person name="Parey E."/>
            <person name="Roest Crollius H."/>
            <person name="Montfort J."/>
            <person name="Robinson-Rechavi M."/>
            <person name="Bouchez O."/>
            <person name="Lampietro C."/>
            <person name="Lopez Roques C."/>
            <person name="Donnadieu C."/>
            <person name="Postlethwait J."/>
            <person name="Bobe J."/>
            <person name="Verreycken H."/>
            <person name="Guiguen Y."/>
        </authorList>
    </citation>
    <scope>NUCLEOTIDE SEQUENCE [LARGE SCALE GENOMIC DNA]</scope>
    <source>
        <strain evidence="2">Up_M1</strain>
        <tissue evidence="2">Testis</tissue>
    </source>
</reference>
<name>A0ABD0X502_UMBPY</name>
<organism evidence="2 3">
    <name type="scientific">Umbra pygmaea</name>
    <name type="common">Eastern mudminnow</name>
    <dbReference type="NCBI Taxonomy" id="75934"/>
    <lineage>
        <taxon>Eukaryota</taxon>
        <taxon>Metazoa</taxon>
        <taxon>Chordata</taxon>
        <taxon>Craniata</taxon>
        <taxon>Vertebrata</taxon>
        <taxon>Euteleostomi</taxon>
        <taxon>Actinopterygii</taxon>
        <taxon>Neopterygii</taxon>
        <taxon>Teleostei</taxon>
        <taxon>Protacanthopterygii</taxon>
        <taxon>Esociformes</taxon>
        <taxon>Umbridae</taxon>
        <taxon>Umbra</taxon>
    </lineage>
</organism>
<proteinExistence type="predicted"/>
<sequence length="467" mass="53657">MLFLHSRWQLAEYLVLPVNMCNAKDSHTKVECGAPRPFEVNIKSRGTAAILEWLCPHGHTVWKWSSQPTFKYGMLAGDFMLACNILLSGNNYAKISLLFKFMKMGMVDRSSFFRIQDTYCVDTIKDFWNDKRAEIITKLQSKGPIVALGDARMDSPGFCAQYCTYTTMENESKQIIYMVNIDKRDTMRNSVVMEKEGFIRTFDTLPGELSVTEIYADAHAQISALFRQQNGCAILRIWNKDICNHFWYCCKTADTYEEFIDIWMALLHHVTGEHTWALGECQHGPLVERREKEWIESGSVAHDRLTEIILDGHWLKGVPKYLRFRSTAELESFHNHILMYASKALQLFTASIATFGPCLLAWIITTMSTDKPGEKLMAQYSTKRCTTKSRKWSLYSVKVEKDYSYIVDLQNTIVRQRLSSEGMPRRRTRRPDDPHQHGVLSGVPAPTTEELLQIQVSRGIGQSLPKD</sequence>
<accession>A0ABD0X502</accession>
<gene>
    <name evidence="2" type="ORF">UPYG_G00204060</name>
</gene>
<dbReference type="PANTHER" id="PTHR31751:SF7">
    <property type="entry name" value="THAP-TYPE DOMAIN-CONTAINING PROTEIN"/>
    <property type="match status" value="1"/>
</dbReference>
<evidence type="ECO:0000313" key="3">
    <source>
        <dbReference type="Proteomes" id="UP001557470"/>
    </source>
</evidence>
<comment type="caution">
    <text evidence="2">The sequence shown here is derived from an EMBL/GenBank/DDBJ whole genome shotgun (WGS) entry which is preliminary data.</text>
</comment>
<keyword evidence="3" id="KW-1185">Reference proteome</keyword>
<dbReference type="PANTHER" id="PTHR31751">
    <property type="entry name" value="SI:CH211-108C17.2-RELATED-RELATED"/>
    <property type="match status" value="1"/>
</dbReference>
<evidence type="ECO:0000256" key="1">
    <source>
        <dbReference type="SAM" id="MobiDB-lite"/>
    </source>
</evidence>
<evidence type="ECO:0000313" key="2">
    <source>
        <dbReference type="EMBL" id="KAL0973462.1"/>
    </source>
</evidence>
<dbReference type="Proteomes" id="UP001557470">
    <property type="component" value="Unassembled WGS sequence"/>
</dbReference>